<dbReference type="PROSITE" id="PS00138">
    <property type="entry name" value="SUBTILASE_SER"/>
    <property type="match status" value="1"/>
</dbReference>
<feature type="chain" id="PRO_5045769674" evidence="7">
    <location>
        <begin position="22"/>
        <end position="1115"/>
    </location>
</feature>
<keyword evidence="2 5" id="KW-0645">Protease</keyword>
<dbReference type="PRINTS" id="PR00723">
    <property type="entry name" value="SUBTILISIN"/>
</dbReference>
<comment type="caution">
    <text evidence="9">The sequence shown here is derived from an EMBL/GenBank/DDBJ whole genome shotgun (WGS) entry which is preliminary data.</text>
</comment>
<dbReference type="Pfam" id="PF00082">
    <property type="entry name" value="Peptidase_S8"/>
    <property type="match status" value="1"/>
</dbReference>
<proteinExistence type="inferred from homology"/>
<protein>
    <submittedName>
        <fullName evidence="9">S8 family serine peptidase</fullName>
    </submittedName>
</protein>
<dbReference type="PANTHER" id="PTHR43806:SF11">
    <property type="entry name" value="CEREVISIN-RELATED"/>
    <property type="match status" value="1"/>
</dbReference>
<reference evidence="10" key="1">
    <citation type="journal article" date="2019" name="Int. J. Syst. Evol. Microbiol.">
        <title>The Global Catalogue of Microorganisms (GCM) 10K type strain sequencing project: providing services to taxonomists for standard genome sequencing and annotation.</title>
        <authorList>
            <consortium name="The Broad Institute Genomics Platform"/>
            <consortium name="The Broad Institute Genome Sequencing Center for Infectious Disease"/>
            <person name="Wu L."/>
            <person name="Ma J."/>
        </authorList>
    </citation>
    <scope>NUCLEOTIDE SEQUENCE [LARGE SCALE GENOMIC DNA]</scope>
    <source>
        <strain evidence="10">KCTC 52487</strain>
    </source>
</reference>
<dbReference type="InterPro" id="IPR023828">
    <property type="entry name" value="Peptidase_S8_Ser-AS"/>
</dbReference>
<evidence type="ECO:0000256" key="4">
    <source>
        <dbReference type="ARBA" id="ARBA00022825"/>
    </source>
</evidence>
<sequence>MFRFLFAALAALFAFASVALAAPVTLDDRAEAQLDAGERARVIVWLAAPSASDAAEAGIESDAASATISAVSNAVMMRVFGVPAARMAEAAPGSDQPRIAREFRYTPVLAMELNRDEIARLSQDEGVRRIEADELSRPYLNVSVPLIGATALHNGGNTGAGVAVAILDTGVDHEHPMFAGRITASACFSTTASGSTSLCPAGAPTDTTTPGAGDDCAFTGDTETPIAGCGHGTHVAGIAAGASFVDPGTGDTLIGVAPGANIIAVQVFSRFTNSGDCGSSVPCALSYSTDQLAALEWLYTNRTTFALASINMSLGGGTFTAFCNTDSRFAVINNLRTAGVATAIASGNNGFSNAIGAPGCVEPAITVGATNDSDVLASFSNSATMVDVLAPGVSINAAAPTIDDTLPGRARSISGTSMATPHVAGAIALLRASRPTASMDAIENALEATGIPVTNGNNNITSPRIRVDLADAQLAANSGGTVAGVMTVSPLIAFSASGSGSDGSNYGSREYTLTNTSGSSITWQAVGSADWIVLEIVAGGGGADGPGGSASDTESGSLAAGNSVIVRASVNPAGLSGGSYLGTITFAANGASPGLQVAASLAVSIAPPVNDNFANALVLTQPSQVVAFNNSAATKESGEPNHVSGGGASVWWSWTAPVSGQVRAETQSAGFDTMMGVYTGSAVNALSVVGQNDDIAFPSNTQSRVDFTATAGTTYRIAVDGYNGASGNANLSVGMLAAPANDNLASAETLAGANGSVSASNVNATLETGESQHGGTAGGASVWFAWQAPASGPVAFTATGGSAALLASYSANSHGGTAISQSASGSIDFTAASGTTYYIALDGTGGAQGLFSLTWAQGPDPAHRLRAAVLPNARSVTVGNTATAFATVINPASFGAGGTNCRIEAPASFNGAFTFRRTDPGTNAPVGNNGDTVSLASGGSQTYVLSMTPGAAMNGAVLAPVFLCDDIRPTDPIPGVTTVTLTASAVQTADIVSIAATPTANGILDVPLNGARAFSVAAVNIGAAQTVTITPGTGGVSLPLTIDMCETNPATGACLTGRTPTVAVNFAANETRTFSIFVRSTGAVAFTPSTNRVFVTFTNATPATVGATGVAVRTQ</sequence>
<dbReference type="InterPro" id="IPR050131">
    <property type="entry name" value="Peptidase_S8_subtilisin-like"/>
</dbReference>
<feature type="signal peptide" evidence="7">
    <location>
        <begin position="1"/>
        <end position="21"/>
    </location>
</feature>
<evidence type="ECO:0000313" key="10">
    <source>
        <dbReference type="Proteomes" id="UP001595379"/>
    </source>
</evidence>
<evidence type="ECO:0000256" key="3">
    <source>
        <dbReference type="ARBA" id="ARBA00022801"/>
    </source>
</evidence>
<comment type="similarity">
    <text evidence="1 5 6">Belongs to the peptidase S8 family.</text>
</comment>
<dbReference type="Proteomes" id="UP001595379">
    <property type="component" value="Unassembled WGS sequence"/>
</dbReference>
<dbReference type="Gene3D" id="3.40.50.200">
    <property type="entry name" value="Peptidase S8/S53 domain"/>
    <property type="match status" value="1"/>
</dbReference>
<keyword evidence="7" id="KW-0732">Signal</keyword>
<keyword evidence="10" id="KW-1185">Reference proteome</keyword>
<accession>A0ABV6ZVA9</accession>
<dbReference type="PROSITE" id="PS00137">
    <property type="entry name" value="SUBTILASE_HIS"/>
    <property type="match status" value="1"/>
</dbReference>
<dbReference type="EMBL" id="JBHRSV010000002">
    <property type="protein sequence ID" value="MFC2925382.1"/>
    <property type="molecule type" value="Genomic_DNA"/>
</dbReference>
<feature type="active site" description="Charge relay system" evidence="5">
    <location>
        <position position="168"/>
    </location>
</feature>
<dbReference type="InterPro" id="IPR023827">
    <property type="entry name" value="Peptidase_S8_Asp-AS"/>
</dbReference>
<dbReference type="InterPro" id="IPR015500">
    <property type="entry name" value="Peptidase_S8_subtilisin-rel"/>
</dbReference>
<dbReference type="PANTHER" id="PTHR43806">
    <property type="entry name" value="PEPTIDASE S8"/>
    <property type="match status" value="1"/>
</dbReference>
<feature type="active site" description="Charge relay system" evidence="5">
    <location>
        <position position="417"/>
    </location>
</feature>
<gene>
    <name evidence="9" type="ORF">ACFOOR_04610</name>
</gene>
<dbReference type="InterPro" id="IPR022398">
    <property type="entry name" value="Peptidase_S8_His-AS"/>
</dbReference>
<dbReference type="PROSITE" id="PS00136">
    <property type="entry name" value="SUBTILASE_ASP"/>
    <property type="match status" value="1"/>
</dbReference>
<feature type="domain" description="Peptidase S8/S53" evidence="8">
    <location>
        <begin position="159"/>
        <end position="450"/>
    </location>
</feature>
<evidence type="ECO:0000313" key="9">
    <source>
        <dbReference type="EMBL" id="MFC2925382.1"/>
    </source>
</evidence>
<evidence type="ECO:0000256" key="2">
    <source>
        <dbReference type="ARBA" id="ARBA00022670"/>
    </source>
</evidence>
<dbReference type="PROSITE" id="PS51892">
    <property type="entry name" value="SUBTILASE"/>
    <property type="match status" value="1"/>
</dbReference>
<evidence type="ECO:0000256" key="6">
    <source>
        <dbReference type="RuleBase" id="RU003355"/>
    </source>
</evidence>
<dbReference type="InterPro" id="IPR000209">
    <property type="entry name" value="Peptidase_S8/S53_dom"/>
</dbReference>
<evidence type="ECO:0000259" key="8">
    <source>
        <dbReference type="Pfam" id="PF00082"/>
    </source>
</evidence>
<organism evidence="9 10">
    <name type="scientific">Hyphobacterium vulgare</name>
    <dbReference type="NCBI Taxonomy" id="1736751"/>
    <lineage>
        <taxon>Bacteria</taxon>
        <taxon>Pseudomonadati</taxon>
        <taxon>Pseudomonadota</taxon>
        <taxon>Alphaproteobacteria</taxon>
        <taxon>Maricaulales</taxon>
        <taxon>Maricaulaceae</taxon>
        <taxon>Hyphobacterium</taxon>
    </lineage>
</organism>
<keyword evidence="4 5" id="KW-0720">Serine protease</keyword>
<name>A0ABV6ZVA9_9PROT</name>
<evidence type="ECO:0000256" key="5">
    <source>
        <dbReference type="PROSITE-ProRule" id="PRU01240"/>
    </source>
</evidence>
<evidence type="ECO:0000256" key="7">
    <source>
        <dbReference type="SAM" id="SignalP"/>
    </source>
</evidence>
<dbReference type="RefSeq" id="WP_343164993.1">
    <property type="nucleotide sequence ID" value="NZ_JBHRSV010000002.1"/>
</dbReference>
<keyword evidence="3 5" id="KW-0378">Hydrolase</keyword>
<evidence type="ECO:0000256" key="1">
    <source>
        <dbReference type="ARBA" id="ARBA00011073"/>
    </source>
</evidence>
<dbReference type="InterPro" id="IPR036852">
    <property type="entry name" value="Peptidase_S8/S53_dom_sf"/>
</dbReference>
<dbReference type="SUPFAM" id="SSF52743">
    <property type="entry name" value="Subtilisin-like"/>
    <property type="match status" value="1"/>
</dbReference>
<feature type="active site" description="Charge relay system" evidence="5">
    <location>
        <position position="231"/>
    </location>
</feature>